<dbReference type="PANTHER" id="PTHR45228">
    <property type="entry name" value="CYCLIC DI-GMP PHOSPHODIESTERASE TM_0186-RELATED"/>
    <property type="match status" value="1"/>
</dbReference>
<dbReference type="CDD" id="cd00077">
    <property type="entry name" value="HDc"/>
    <property type="match status" value="1"/>
</dbReference>
<dbReference type="InterPro" id="IPR037522">
    <property type="entry name" value="HD_GYP_dom"/>
</dbReference>
<dbReference type="EMBL" id="BJLF01000004">
    <property type="protein sequence ID" value="GEA50223.1"/>
    <property type="molecule type" value="Genomic_DNA"/>
</dbReference>
<dbReference type="SUPFAM" id="SSF52172">
    <property type="entry name" value="CheY-like"/>
    <property type="match status" value="1"/>
</dbReference>
<dbReference type="RefSeq" id="WP_141344620.1">
    <property type="nucleotide sequence ID" value="NZ_BJLF01000004.1"/>
</dbReference>
<dbReference type="Gene3D" id="3.40.50.2300">
    <property type="match status" value="1"/>
</dbReference>
<dbReference type="InterPro" id="IPR011006">
    <property type="entry name" value="CheY-like_superfamily"/>
</dbReference>
<dbReference type="GO" id="GO:0000160">
    <property type="term" value="P:phosphorelay signal transduction system"/>
    <property type="evidence" value="ECO:0007669"/>
    <property type="project" value="InterPro"/>
</dbReference>
<evidence type="ECO:0000259" key="3">
    <source>
        <dbReference type="PROSITE" id="PS51832"/>
    </source>
</evidence>
<evidence type="ECO:0000259" key="2">
    <source>
        <dbReference type="PROSITE" id="PS50110"/>
    </source>
</evidence>
<evidence type="ECO:0000313" key="4">
    <source>
        <dbReference type="EMBL" id="GEA50223.1"/>
    </source>
</evidence>
<dbReference type="InterPro" id="IPR003607">
    <property type="entry name" value="HD/PDEase_dom"/>
</dbReference>
<dbReference type="Proteomes" id="UP000318717">
    <property type="component" value="Unassembled WGS sequence"/>
</dbReference>
<evidence type="ECO:0000313" key="5">
    <source>
        <dbReference type="Proteomes" id="UP000318717"/>
    </source>
</evidence>
<organism evidence="4 5">
    <name type="scientific">Vibrio inusitatus NBRC 102082</name>
    <dbReference type="NCBI Taxonomy" id="1219070"/>
    <lineage>
        <taxon>Bacteria</taxon>
        <taxon>Pseudomonadati</taxon>
        <taxon>Pseudomonadota</taxon>
        <taxon>Gammaproteobacteria</taxon>
        <taxon>Vibrionales</taxon>
        <taxon>Vibrionaceae</taxon>
        <taxon>Vibrio</taxon>
    </lineage>
</organism>
<dbReference type="AlphaFoldDB" id="A0A4Y3HSU5"/>
<dbReference type="SMART" id="SM00471">
    <property type="entry name" value="HDc"/>
    <property type="match status" value="1"/>
</dbReference>
<dbReference type="PROSITE" id="PS50110">
    <property type="entry name" value="RESPONSE_REGULATORY"/>
    <property type="match status" value="1"/>
</dbReference>
<feature type="domain" description="HD-GYP" evidence="3">
    <location>
        <begin position="143"/>
        <end position="341"/>
    </location>
</feature>
<dbReference type="Pfam" id="PF13487">
    <property type="entry name" value="HD_5"/>
    <property type="match status" value="1"/>
</dbReference>
<dbReference type="CDD" id="cd19920">
    <property type="entry name" value="REC_PA4781-like"/>
    <property type="match status" value="1"/>
</dbReference>
<dbReference type="InterPro" id="IPR001789">
    <property type="entry name" value="Sig_transdc_resp-reg_receiver"/>
</dbReference>
<keyword evidence="5" id="KW-1185">Reference proteome</keyword>
<name>A0A4Y3HSU5_9VIBR</name>
<gene>
    <name evidence="4" type="ORF">VIN01S_10270</name>
</gene>
<dbReference type="SUPFAM" id="SSF109604">
    <property type="entry name" value="HD-domain/PDEase-like"/>
    <property type="match status" value="1"/>
</dbReference>
<dbReference type="SMART" id="SM00448">
    <property type="entry name" value="REC"/>
    <property type="match status" value="1"/>
</dbReference>
<dbReference type="InterPro" id="IPR052020">
    <property type="entry name" value="Cyclic_di-GMP/3'3'-cGAMP_PDE"/>
</dbReference>
<keyword evidence="1" id="KW-0597">Phosphoprotein</keyword>
<dbReference type="PANTHER" id="PTHR45228:SF5">
    <property type="entry name" value="CYCLIC DI-GMP PHOSPHODIESTERASE VC_1348-RELATED"/>
    <property type="match status" value="1"/>
</dbReference>
<dbReference type="GO" id="GO:0008081">
    <property type="term" value="F:phosphoric diester hydrolase activity"/>
    <property type="evidence" value="ECO:0007669"/>
    <property type="project" value="UniProtKB-ARBA"/>
</dbReference>
<dbReference type="OrthoDB" id="6210373at2"/>
<comment type="caution">
    <text evidence="4">The sequence shown here is derived from an EMBL/GenBank/DDBJ whole genome shotgun (WGS) entry which is preliminary data.</text>
</comment>
<dbReference type="PROSITE" id="PS51832">
    <property type="entry name" value="HD_GYP"/>
    <property type="match status" value="1"/>
</dbReference>
<feature type="modified residue" description="4-aspartylphosphate" evidence="1">
    <location>
        <position position="56"/>
    </location>
</feature>
<dbReference type="Gene3D" id="1.10.3210.10">
    <property type="entry name" value="Hypothetical protein af1432"/>
    <property type="match status" value="1"/>
</dbReference>
<sequence length="342" mass="37998">MADNKQTILIVDDTPANIDVLAGTFQNKYRIKVANSGKLAIKIAQMSPAPDIILLDIMMPEMDGYEVCQILKSQPNTEHIPIIFVTAKITAEDEIKGFQLGAVDYITKPITPLVAIQRVKTHLALANQNRELYVKVKHQTEEINKTKLEVIQRLGRAAEYKDNETGLHVQRMAQYCHLLAIAAGMNEADADLLRDAAPMHDIGKIGIPDGILLKDDKLTAEEWDVMKTHVNIGADILFGPDNSSVLQLAHTVALTHHEKFNGKGYPAGISGEEIPLVGRISAIADVFDALTSPRPYKKAWDTEDAFALLIEEKGEHFDPILVDIFLQNKQQILEIKERLSDL</sequence>
<proteinExistence type="predicted"/>
<accession>A0A4Y3HSU5</accession>
<reference evidence="4 5" key="1">
    <citation type="submission" date="2019-06" db="EMBL/GenBank/DDBJ databases">
        <title>Whole genome shotgun sequence of Vibrio inusitatus NBRC 102082.</title>
        <authorList>
            <person name="Hosoyama A."/>
            <person name="Uohara A."/>
            <person name="Ohji S."/>
            <person name="Ichikawa N."/>
        </authorList>
    </citation>
    <scope>NUCLEOTIDE SEQUENCE [LARGE SCALE GENOMIC DNA]</scope>
    <source>
        <strain evidence="4 5">NBRC 102082</strain>
    </source>
</reference>
<protein>
    <submittedName>
        <fullName evidence="4">Two-component system response regulator</fullName>
    </submittedName>
</protein>
<evidence type="ECO:0000256" key="1">
    <source>
        <dbReference type="PROSITE-ProRule" id="PRU00169"/>
    </source>
</evidence>
<feature type="domain" description="Response regulatory" evidence="2">
    <location>
        <begin position="7"/>
        <end position="123"/>
    </location>
</feature>
<dbReference type="Pfam" id="PF00072">
    <property type="entry name" value="Response_reg"/>
    <property type="match status" value="1"/>
</dbReference>